<dbReference type="RefSeq" id="WP_388003442.1">
    <property type="nucleotide sequence ID" value="NZ_JBHUEE010000002.1"/>
</dbReference>
<reference evidence="4" key="1">
    <citation type="journal article" date="2019" name="Int. J. Syst. Evol. Microbiol.">
        <title>The Global Catalogue of Microorganisms (GCM) 10K type strain sequencing project: providing services to taxonomists for standard genome sequencing and annotation.</title>
        <authorList>
            <consortium name="The Broad Institute Genomics Platform"/>
            <consortium name="The Broad Institute Genome Sequencing Center for Infectious Disease"/>
            <person name="Wu L."/>
            <person name="Ma J."/>
        </authorList>
    </citation>
    <scope>NUCLEOTIDE SEQUENCE [LARGE SCALE GENOMIC DNA]</scope>
    <source>
        <strain evidence="4">JCM 17130</strain>
    </source>
</reference>
<dbReference type="Gene3D" id="1.50.10.10">
    <property type="match status" value="1"/>
</dbReference>
<dbReference type="InterPro" id="IPR010819">
    <property type="entry name" value="AGE/CE"/>
</dbReference>
<dbReference type="EMBL" id="JBHUEE010000002">
    <property type="protein sequence ID" value="MFD1717361.1"/>
    <property type="molecule type" value="Genomic_DNA"/>
</dbReference>
<comment type="caution">
    <text evidence="3">The sequence shown here is derived from an EMBL/GenBank/DDBJ whole genome shotgun (WGS) entry which is preliminary data.</text>
</comment>
<sequence>MTDPHAHLVDDVLAWWLAHGPDDVHGGVLTCWDNAGRRLVSGDKYTWSQGRWAWLTAQLALDADRLGVDRERLATQSLRTARFIRDHALLPDGTTAFVTTREGTPREPTPGDGRHTSVFADLFAALGWSGAARLEPGAGWEDLALRTLLDAAGRIRAGSFRSEPYPVDRRHRSFGLPMILVGVGEQVYRATGEDAAADTVRAAAHDIEAHHRTGADIAEMPPATDEARQDSLLARHRTPGHILEAVAFLRHARDLLDGPLATDRTLAAIALHALEIGWDEAAGGLLRFTDRDGGAPAGSRSCDRYEQLVVSTWDTKLWWPHAEAMYTTSLLARTTGEPALRDWAQRLTAYTMNTFPDGPGKEWTQIRSRDGMPLEETVALPVKDPFHIARSLLWLTQLDRFPTHPDESQERR</sequence>
<comment type="similarity">
    <text evidence="1">Belongs to the N-acylglucosamine 2-epimerase family.</text>
</comment>
<dbReference type="InterPro" id="IPR012341">
    <property type="entry name" value="6hp_glycosidase-like_sf"/>
</dbReference>
<evidence type="ECO:0000313" key="3">
    <source>
        <dbReference type="EMBL" id="MFD1717361.1"/>
    </source>
</evidence>
<proteinExistence type="inferred from homology"/>
<dbReference type="Proteomes" id="UP001597277">
    <property type="component" value="Unassembled WGS sequence"/>
</dbReference>
<evidence type="ECO:0000313" key="4">
    <source>
        <dbReference type="Proteomes" id="UP001597277"/>
    </source>
</evidence>
<accession>A0ABW4L173</accession>
<keyword evidence="4" id="KW-1185">Reference proteome</keyword>
<evidence type="ECO:0000256" key="2">
    <source>
        <dbReference type="ARBA" id="ARBA00023235"/>
    </source>
</evidence>
<dbReference type="Pfam" id="PF07221">
    <property type="entry name" value="GlcNAc_2-epim"/>
    <property type="match status" value="1"/>
</dbReference>
<evidence type="ECO:0000256" key="1">
    <source>
        <dbReference type="ARBA" id="ARBA00008558"/>
    </source>
</evidence>
<protein>
    <submittedName>
        <fullName evidence="3">AGE family epimerase/isomerase</fullName>
    </submittedName>
</protein>
<dbReference type="InterPro" id="IPR008928">
    <property type="entry name" value="6-hairpin_glycosidase_sf"/>
</dbReference>
<gene>
    <name evidence="3" type="ORF">ACFSE6_05920</name>
</gene>
<dbReference type="PANTHER" id="PTHR15108">
    <property type="entry name" value="N-ACYLGLUCOSAMINE-2-EPIMERASE"/>
    <property type="match status" value="1"/>
</dbReference>
<name>A0ABW4L173_9MICO</name>
<keyword evidence="2" id="KW-0413">Isomerase</keyword>
<dbReference type="SUPFAM" id="SSF48208">
    <property type="entry name" value="Six-hairpin glycosidases"/>
    <property type="match status" value="1"/>
</dbReference>
<organism evidence="3 4">
    <name type="scientific">Georgenia deserti</name>
    <dbReference type="NCBI Taxonomy" id="2093781"/>
    <lineage>
        <taxon>Bacteria</taxon>
        <taxon>Bacillati</taxon>
        <taxon>Actinomycetota</taxon>
        <taxon>Actinomycetes</taxon>
        <taxon>Micrococcales</taxon>
        <taxon>Bogoriellaceae</taxon>
        <taxon>Georgenia</taxon>
    </lineage>
</organism>